<organism evidence="2 3">
    <name type="scientific">Marasmius crinis-equi</name>
    <dbReference type="NCBI Taxonomy" id="585013"/>
    <lineage>
        <taxon>Eukaryota</taxon>
        <taxon>Fungi</taxon>
        <taxon>Dikarya</taxon>
        <taxon>Basidiomycota</taxon>
        <taxon>Agaricomycotina</taxon>
        <taxon>Agaricomycetes</taxon>
        <taxon>Agaricomycetidae</taxon>
        <taxon>Agaricales</taxon>
        <taxon>Marasmiineae</taxon>
        <taxon>Marasmiaceae</taxon>
        <taxon>Marasmius</taxon>
    </lineage>
</organism>
<keyword evidence="1" id="KW-0732">Signal</keyword>
<keyword evidence="3" id="KW-1185">Reference proteome</keyword>
<dbReference type="SUPFAM" id="SSF50370">
    <property type="entry name" value="Ricin B-like lectins"/>
    <property type="match status" value="1"/>
</dbReference>
<dbReference type="PROSITE" id="PS50231">
    <property type="entry name" value="RICIN_B_LECTIN"/>
    <property type="match status" value="1"/>
</dbReference>
<evidence type="ECO:0008006" key="4">
    <source>
        <dbReference type="Google" id="ProtNLM"/>
    </source>
</evidence>
<dbReference type="Proteomes" id="UP001465976">
    <property type="component" value="Unassembled WGS sequence"/>
</dbReference>
<dbReference type="EMBL" id="JBAHYK010000710">
    <property type="protein sequence ID" value="KAL0571824.1"/>
    <property type="molecule type" value="Genomic_DNA"/>
</dbReference>
<comment type="caution">
    <text evidence="2">The sequence shown here is derived from an EMBL/GenBank/DDBJ whole genome shotgun (WGS) entry which is preliminary data.</text>
</comment>
<evidence type="ECO:0000256" key="1">
    <source>
        <dbReference type="SAM" id="SignalP"/>
    </source>
</evidence>
<proteinExistence type="predicted"/>
<dbReference type="Gene3D" id="2.80.10.50">
    <property type="match status" value="2"/>
</dbReference>
<feature type="signal peptide" evidence="1">
    <location>
        <begin position="1"/>
        <end position="17"/>
    </location>
</feature>
<reference evidence="2 3" key="1">
    <citation type="submission" date="2024-02" db="EMBL/GenBank/DDBJ databases">
        <title>A draft genome for the cacao thread blight pathogen Marasmius crinis-equi.</title>
        <authorList>
            <person name="Cohen S.P."/>
            <person name="Baruah I.K."/>
            <person name="Amoako-Attah I."/>
            <person name="Bukari Y."/>
            <person name="Meinhardt L.W."/>
            <person name="Bailey B.A."/>
        </authorList>
    </citation>
    <scope>NUCLEOTIDE SEQUENCE [LARGE SCALE GENOMIC DNA]</scope>
    <source>
        <strain evidence="2 3">GH-76</strain>
    </source>
</reference>
<accession>A0ABR3F9A6</accession>
<sequence length="170" mass="18545">MHFAALLTLSVASAVLATPSPRPRQAGRQIHPNGNTDLCLAPVFDPATLNMPIVSVYNCADRTGIEDWIFNEGDTKIQSASSPDFCLENQQVIFGHGSVSSNTNGAFLRIGVCGTDATTQWHLENNKFSVPAQFNPNNQCLDFTNGELDPGRAIQTWECTDGNTNQIWTF</sequence>
<dbReference type="CDD" id="cd00161">
    <property type="entry name" value="beta-trefoil_Ricin-like"/>
    <property type="match status" value="1"/>
</dbReference>
<gene>
    <name evidence="2" type="ORF">V5O48_010137</name>
</gene>
<name>A0ABR3F9A6_9AGAR</name>
<evidence type="ECO:0000313" key="2">
    <source>
        <dbReference type="EMBL" id="KAL0571824.1"/>
    </source>
</evidence>
<evidence type="ECO:0000313" key="3">
    <source>
        <dbReference type="Proteomes" id="UP001465976"/>
    </source>
</evidence>
<dbReference type="InterPro" id="IPR035992">
    <property type="entry name" value="Ricin_B-like_lectins"/>
</dbReference>
<feature type="chain" id="PRO_5046424600" description="Ricin B lectin domain-containing protein" evidence="1">
    <location>
        <begin position="18"/>
        <end position="170"/>
    </location>
</feature>
<protein>
    <recommendedName>
        <fullName evidence="4">Ricin B lectin domain-containing protein</fullName>
    </recommendedName>
</protein>